<keyword evidence="1" id="KW-1133">Transmembrane helix</keyword>
<dbReference type="PANTHER" id="PTHR40031">
    <property type="entry name" value="HYPOTHETICAL MEMBRANE SPANNING PROTEIN"/>
    <property type="match status" value="1"/>
</dbReference>
<keyword evidence="1" id="KW-0812">Transmembrane</keyword>
<dbReference type="InterPro" id="IPR053170">
    <property type="entry name" value="Transcription_regulator"/>
</dbReference>
<dbReference type="Pfam" id="PF04307">
    <property type="entry name" value="YdjM"/>
    <property type="match status" value="1"/>
</dbReference>
<evidence type="ECO:0000313" key="2">
    <source>
        <dbReference type="EMBL" id="RJG20693.1"/>
    </source>
</evidence>
<dbReference type="AlphaFoldDB" id="A0A3A3GTJ7"/>
<gene>
    <name evidence="2" type="ORF">DQX05_24355</name>
</gene>
<dbReference type="Proteomes" id="UP000266177">
    <property type="component" value="Unassembled WGS sequence"/>
</dbReference>
<accession>A0A3A3GTJ7</accession>
<keyword evidence="1" id="KW-0472">Membrane</keyword>
<dbReference type="OrthoDB" id="110250at2"/>
<keyword evidence="2" id="KW-0378">Hydrolase</keyword>
<dbReference type="RefSeq" id="WP_119795949.1">
    <property type="nucleotide sequence ID" value="NZ_QYZD01000032.1"/>
</dbReference>
<dbReference type="InterPro" id="IPR007404">
    <property type="entry name" value="YdjM-like"/>
</dbReference>
<feature type="transmembrane region" description="Helical" evidence="1">
    <location>
        <begin position="127"/>
        <end position="150"/>
    </location>
</feature>
<feature type="transmembrane region" description="Helical" evidence="1">
    <location>
        <begin position="156"/>
        <end position="175"/>
    </location>
</feature>
<sequence>MNTSTHVVMGIGLAGLSQCDPVVASEPATAAAVFLGVMLGSQAPDADTVFKWKSKILYLQQHRGISHSPPMAVVWSVLIAAVLAGVIPSASFLHVLAWTALAVIIHIISDLFNPYGTLAAWPFVNRWICWNIIALFDPIIFSTHLAAIALWVTRLVSPRIVFPILYGVLVLYYIWRIRAHHRVVQGLPNRDPEYAEGESYTVMPTVALSRWNVVKRRRDGTFRLGHWKRGTVAWTETARCSDHPLVEASRTHPAVQALLDTSRFVCATLEPTRYGYAVRWADVRYRHRKQFPLVALVMMNKEGDILDYFVGWLNKPGSAKRYGLEWERS</sequence>
<organism evidence="2 3">
    <name type="scientific">Paenibacillus thiaminolyticus</name>
    <name type="common">Bacillus thiaminolyticus</name>
    <dbReference type="NCBI Taxonomy" id="49283"/>
    <lineage>
        <taxon>Bacteria</taxon>
        <taxon>Bacillati</taxon>
        <taxon>Bacillota</taxon>
        <taxon>Bacilli</taxon>
        <taxon>Bacillales</taxon>
        <taxon>Paenibacillaceae</taxon>
        <taxon>Paenibacillus</taxon>
    </lineage>
</organism>
<dbReference type="PANTHER" id="PTHR40031:SF1">
    <property type="entry name" value="MEMBRANE-BOUND METAL-DEPENDENT HYDROLASE"/>
    <property type="match status" value="1"/>
</dbReference>
<feature type="transmembrane region" description="Helical" evidence="1">
    <location>
        <begin position="71"/>
        <end position="90"/>
    </location>
</feature>
<feature type="transmembrane region" description="Helical" evidence="1">
    <location>
        <begin position="96"/>
        <end position="115"/>
    </location>
</feature>
<dbReference type="EMBL" id="QYZD01000032">
    <property type="protein sequence ID" value="RJG20693.1"/>
    <property type="molecule type" value="Genomic_DNA"/>
</dbReference>
<name>A0A3A3GTJ7_PANTH</name>
<protein>
    <submittedName>
        <fullName evidence="2">Metal-dependent hydrolase</fullName>
    </submittedName>
</protein>
<evidence type="ECO:0000313" key="3">
    <source>
        <dbReference type="Proteomes" id="UP000266177"/>
    </source>
</evidence>
<dbReference type="GO" id="GO:0016787">
    <property type="term" value="F:hydrolase activity"/>
    <property type="evidence" value="ECO:0007669"/>
    <property type="project" value="UniProtKB-KW"/>
</dbReference>
<evidence type="ECO:0000256" key="1">
    <source>
        <dbReference type="SAM" id="Phobius"/>
    </source>
</evidence>
<comment type="caution">
    <text evidence="2">The sequence shown here is derived from an EMBL/GenBank/DDBJ whole genome shotgun (WGS) entry which is preliminary data.</text>
</comment>
<reference evidence="2 3" key="1">
    <citation type="submission" date="2018-09" db="EMBL/GenBank/DDBJ databases">
        <title>Paenibacillus SK2017-BO5.</title>
        <authorList>
            <person name="Piskunova J.V."/>
            <person name="Dubiley S.A."/>
            <person name="Severinov K.V."/>
        </authorList>
    </citation>
    <scope>NUCLEOTIDE SEQUENCE [LARGE SCALE GENOMIC DNA]</scope>
    <source>
        <strain evidence="2 3">BO5</strain>
    </source>
</reference>
<proteinExistence type="predicted"/>